<dbReference type="InterPro" id="IPR036305">
    <property type="entry name" value="RGS_sf"/>
</dbReference>
<feature type="transmembrane region" description="Helical" evidence="2">
    <location>
        <begin position="59"/>
        <end position="79"/>
    </location>
</feature>
<dbReference type="InterPro" id="IPR044926">
    <property type="entry name" value="RGS_subdomain_2"/>
</dbReference>
<protein>
    <recommendedName>
        <fullName evidence="5">RGS domain-containing protein</fullName>
    </recommendedName>
</protein>
<feature type="transmembrane region" description="Helical" evidence="2">
    <location>
        <begin position="18"/>
        <end position="47"/>
    </location>
</feature>
<evidence type="ECO:0000313" key="4">
    <source>
        <dbReference type="Proteomes" id="UP001140074"/>
    </source>
</evidence>
<dbReference type="Gene3D" id="1.10.167.10">
    <property type="entry name" value="Regulator of G-protein Signalling 4, domain 2"/>
    <property type="match status" value="1"/>
</dbReference>
<dbReference type="EMBL" id="JANBUY010000077">
    <property type="protein sequence ID" value="KAJ2864781.1"/>
    <property type="molecule type" value="Genomic_DNA"/>
</dbReference>
<evidence type="ECO:0008006" key="5">
    <source>
        <dbReference type="Google" id="ProtNLM"/>
    </source>
</evidence>
<feature type="transmembrane region" description="Helical" evidence="2">
    <location>
        <begin position="246"/>
        <end position="264"/>
    </location>
</feature>
<reference evidence="3" key="1">
    <citation type="submission" date="2022-07" db="EMBL/GenBank/DDBJ databases">
        <title>Phylogenomic reconstructions and comparative analyses of Kickxellomycotina fungi.</title>
        <authorList>
            <person name="Reynolds N.K."/>
            <person name="Stajich J.E."/>
            <person name="Barry K."/>
            <person name="Grigoriev I.V."/>
            <person name="Crous P."/>
            <person name="Smith M.E."/>
        </authorList>
    </citation>
    <scope>NUCLEOTIDE SEQUENCE</scope>
    <source>
        <strain evidence="3">RSA 476</strain>
    </source>
</reference>
<feature type="transmembrane region" description="Helical" evidence="2">
    <location>
        <begin position="284"/>
        <end position="307"/>
    </location>
</feature>
<accession>A0A9W8ILJ9</accession>
<comment type="caution">
    <text evidence="3">The sequence shown here is derived from an EMBL/GenBank/DDBJ whole genome shotgun (WGS) entry which is preliminary data.</text>
</comment>
<dbReference type="Proteomes" id="UP001140074">
    <property type="component" value="Unassembled WGS sequence"/>
</dbReference>
<dbReference type="SUPFAM" id="SSF48097">
    <property type="entry name" value="Regulator of G-protein signaling, RGS"/>
    <property type="match status" value="1"/>
</dbReference>
<keyword evidence="4" id="KW-1185">Reference proteome</keyword>
<organism evidence="3 4">
    <name type="scientific">Coemansia aciculifera</name>
    <dbReference type="NCBI Taxonomy" id="417176"/>
    <lineage>
        <taxon>Eukaryota</taxon>
        <taxon>Fungi</taxon>
        <taxon>Fungi incertae sedis</taxon>
        <taxon>Zoopagomycota</taxon>
        <taxon>Kickxellomycotina</taxon>
        <taxon>Kickxellomycetes</taxon>
        <taxon>Kickxellales</taxon>
        <taxon>Kickxellaceae</taxon>
        <taxon>Coemansia</taxon>
    </lineage>
</organism>
<keyword evidence="2" id="KW-0472">Membrane</keyword>
<feature type="transmembrane region" description="Helical" evidence="2">
    <location>
        <begin position="319"/>
        <end position="337"/>
    </location>
</feature>
<gene>
    <name evidence="3" type="ORF">GGH94_002671</name>
</gene>
<evidence type="ECO:0000256" key="2">
    <source>
        <dbReference type="SAM" id="Phobius"/>
    </source>
</evidence>
<keyword evidence="2" id="KW-1133">Transmembrane helix</keyword>
<evidence type="ECO:0000256" key="1">
    <source>
        <dbReference type="SAM" id="MobiDB-lite"/>
    </source>
</evidence>
<feature type="transmembrane region" description="Helical" evidence="2">
    <location>
        <begin position="91"/>
        <end position="110"/>
    </location>
</feature>
<proteinExistence type="predicted"/>
<name>A0A9W8ILJ9_9FUNG</name>
<keyword evidence="2" id="KW-0812">Transmembrane</keyword>
<feature type="transmembrane region" description="Helical" evidence="2">
    <location>
        <begin position="349"/>
        <end position="370"/>
    </location>
</feature>
<sequence length="635" mass="71989">MSDSDEILPDWAPGSRNYIIRVSIMVALAAVYTIFVIVTLAMFIIKARDKRSGLDKRKVVLVVIQAVGCYLVGVDGAITGATNNWSCIGKLWLFNVGFTLSLMALTARAFHLMVVSKVHMITSQLSARSYHRVLTTDDGTQPNEFAVSSFRMNDGGSELSGLRAATSASPLVDKEKGLVFSHLETQSSEKQQRQKWQYHLWRSADAKSGKSANRCWFRCKPESRLKLTQRLKRYKRMLPYVTERRLVYYIVGEVLATVVATLVINLTDKQFSLHNIVCVYQWGFIPGNAFVLIHFAVVYPIILWRVWSVKDAYGIRNDLFICETVGFVCMVITLVWVNSLSLVQQQFPGLTFIWIYSFFIHASSVFFPLLRAIQHTKQATERPDMSMGMFVMHQSSAATAATTNAAASQPVVMSATSTRRANFNRMMDDPTEYQQFREFSASCFCSELTAFIDEYQALKARTLVLFERRTTRDSLVVAARHLSPPPTPSTLARNSDAIDDDAATDSSLRSRPHMLRGNTATTIDDVLLQSAEFMQIRTTSITVSILETVTETYREESTGSGMRQFPPELLVKLEMINREFVDPRSFTSVNASPLTVKRFIERMQSKDYSLTLLDEFKSEVLFMLYTDVYTRYVRH</sequence>
<evidence type="ECO:0000313" key="3">
    <source>
        <dbReference type="EMBL" id="KAJ2864781.1"/>
    </source>
</evidence>
<dbReference type="AlphaFoldDB" id="A0A9W8ILJ9"/>
<feature type="region of interest" description="Disordered" evidence="1">
    <location>
        <begin position="480"/>
        <end position="509"/>
    </location>
</feature>